<dbReference type="GO" id="GO:0006260">
    <property type="term" value="P:DNA replication"/>
    <property type="evidence" value="ECO:0000318"/>
    <property type="project" value="GO_Central"/>
</dbReference>
<evidence type="ECO:0000256" key="2">
    <source>
        <dbReference type="ARBA" id="ARBA00009761"/>
    </source>
</evidence>
<dbReference type="GO" id="GO:0000724">
    <property type="term" value="P:double-strand break repair via homologous recombination"/>
    <property type="evidence" value="ECO:0000318"/>
    <property type="project" value="GO_Central"/>
</dbReference>
<dbReference type="GO" id="GO:0006298">
    <property type="term" value="P:mismatch repair"/>
    <property type="evidence" value="ECO:0000318"/>
    <property type="project" value="GO_Central"/>
</dbReference>
<evidence type="ECO:0000256" key="1">
    <source>
        <dbReference type="ARBA" id="ARBA00004123"/>
    </source>
</evidence>
<comment type="similarity">
    <text evidence="2">Belongs to the replication factor A protein 3 family.</text>
</comment>
<name>F4NXM5_BATDJ</name>
<dbReference type="GO" id="GO:0006284">
    <property type="term" value="P:base-excision repair"/>
    <property type="evidence" value="ECO:0000318"/>
    <property type="project" value="GO_Central"/>
</dbReference>
<dbReference type="GO" id="GO:0006289">
    <property type="term" value="P:nucleotide-excision repair"/>
    <property type="evidence" value="ECO:0000318"/>
    <property type="project" value="GO_Central"/>
</dbReference>
<dbReference type="PANTHER" id="PTHR15114">
    <property type="entry name" value="REPLICATION PROTEIN A3"/>
    <property type="match status" value="1"/>
</dbReference>
<proteinExistence type="inferred from homology"/>
<dbReference type="OMA" id="MEITTTY"/>
<dbReference type="GO" id="GO:0003684">
    <property type="term" value="F:damaged DNA binding"/>
    <property type="evidence" value="ECO:0000318"/>
    <property type="project" value="GO_Central"/>
</dbReference>
<protein>
    <recommendedName>
        <fullName evidence="6">Replication factor A protein 3</fullName>
    </recommendedName>
</protein>
<dbReference type="InParanoid" id="F4NXM5"/>
<sequence length="115" mass="12639">MSKGSETPRINSSMLHKNVGRTVRLVGRISLLNAQQAILEASDKGQVNILLVQGSTVRQGVVEILGRVEADMSVTEISSCMFDENYGKFTDSSCCLAWMVKDIFLSRLNSAIMLK</sequence>
<accession>F4NXM5</accession>
<dbReference type="AlphaFoldDB" id="F4NXM5"/>
<evidence type="ECO:0008006" key="6">
    <source>
        <dbReference type="Google" id="ProtNLM"/>
    </source>
</evidence>
<organism evidence="4 5">
    <name type="scientific">Batrachochytrium dendrobatidis (strain JAM81 / FGSC 10211)</name>
    <name type="common">Frog chytrid fungus</name>
    <dbReference type="NCBI Taxonomy" id="684364"/>
    <lineage>
        <taxon>Eukaryota</taxon>
        <taxon>Fungi</taxon>
        <taxon>Fungi incertae sedis</taxon>
        <taxon>Chytridiomycota</taxon>
        <taxon>Chytridiomycota incertae sedis</taxon>
        <taxon>Chytridiomycetes</taxon>
        <taxon>Rhizophydiales</taxon>
        <taxon>Rhizophydiales incertae sedis</taxon>
        <taxon>Batrachochytrium</taxon>
    </lineage>
</organism>
<dbReference type="STRING" id="684364.F4NXM5"/>
<reference evidence="4 5" key="1">
    <citation type="submission" date="2009-12" db="EMBL/GenBank/DDBJ databases">
        <title>The draft genome of Batrachochytrium dendrobatidis.</title>
        <authorList>
            <consortium name="US DOE Joint Genome Institute (JGI-PGF)"/>
            <person name="Kuo A."/>
            <person name="Salamov A."/>
            <person name="Schmutz J."/>
            <person name="Lucas S."/>
            <person name="Pitluck S."/>
            <person name="Rosenblum E."/>
            <person name="Stajich J."/>
            <person name="Eisen M."/>
            <person name="Grigoriev I.V."/>
        </authorList>
    </citation>
    <scope>NUCLEOTIDE SEQUENCE [LARGE SCALE GENOMIC DNA]</scope>
    <source>
        <strain evidence="5">JAM81 / FGSC 10211</strain>
    </source>
</reference>
<dbReference type="SUPFAM" id="SSF50249">
    <property type="entry name" value="Nucleic acid-binding proteins"/>
    <property type="match status" value="1"/>
</dbReference>
<comment type="subcellular location">
    <subcellularLocation>
        <location evidence="1">Nucleus</location>
    </subcellularLocation>
</comment>
<dbReference type="GO" id="GO:0005662">
    <property type="term" value="C:DNA replication factor A complex"/>
    <property type="evidence" value="ECO:0000318"/>
    <property type="project" value="GO_Central"/>
</dbReference>
<gene>
    <name evidence="4" type="ORF">BATDEDRAFT_23547</name>
</gene>
<dbReference type="Proteomes" id="UP000007241">
    <property type="component" value="Unassembled WGS sequence"/>
</dbReference>
<dbReference type="Pfam" id="PF08661">
    <property type="entry name" value="Rep_fac-A_3"/>
    <property type="match status" value="1"/>
</dbReference>
<evidence type="ECO:0000256" key="3">
    <source>
        <dbReference type="ARBA" id="ARBA00023242"/>
    </source>
</evidence>
<keyword evidence="3" id="KW-0539">Nucleus</keyword>
<dbReference type="FunFam" id="2.40.50.140:FF:000395">
    <property type="entry name" value="Replication protein A3"/>
    <property type="match status" value="1"/>
</dbReference>
<dbReference type="OrthoDB" id="188186at2759"/>
<dbReference type="RefSeq" id="XP_006677314.1">
    <property type="nucleotide sequence ID" value="XM_006677251.1"/>
</dbReference>
<dbReference type="GeneID" id="18238245"/>
<dbReference type="InterPro" id="IPR012340">
    <property type="entry name" value="NA-bd_OB-fold"/>
</dbReference>
<dbReference type="PANTHER" id="PTHR15114:SF1">
    <property type="entry name" value="REPLICATION PROTEIN A 14 KDA SUBUNIT"/>
    <property type="match status" value="1"/>
</dbReference>
<dbReference type="EMBL" id="GL882881">
    <property type="protein sequence ID" value="EGF82169.1"/>
    <property type="molecule type" value="Genomic_DNA"/>
</dbReference>
<dbReference type="GO" id="GO:0035861">
    <property type="term" value="C:site of double-strand break"/>
    <property type="evidence" value="ECO:0000318"/>
    <property type="project" value="GO_Central"/>
</dbReference>
<evidence type="ECO:0000313" key="4">
    <source>
        <dbReference type="EMBL" id="EGF82169.1"/>
    </source>
</evidence>
<dbReference type="InterPro" id="IPR013970">
    <property type="entry name" value="Rfa2"/>
</dbReference>
<dbReference type="Gene3D" id="2.40.50.140">
    <property type="entry name" value="Nucleic acid-binding proteins"/>
    <property type="match status" value="1"/>
</dbReference>
<keyword evidence="5" id="KW-1185">Reference proteome</keyword>
<dbReference type="HOGENOM" id="CLU_2108581_0_0_1"/>
<evidence type="ECO:0000313" key="5">
    <source>
        <dbReference type="Proteomes" id="UP000007241"/>
    </source>
</evidence>
<dbReference type="GO" id="GO:0003697">
    <property type="term" value="F:single-stranded DNA binding"/>
    <property type="evidence" value="ECO:0000318"/>
    <property type="project" value="GO_Central"/>
</dbReference>